<dbReference type="PANTHER" id="PTHR10044:SF139">
    <property type="entry name" value="DEATH-ASSOCIATED INHIBITOR OF APOPTOSIS 2"/>
    <property type="match status" value="1"/>
</dbReference>
<dbReference type="FunFam" id="1.10.1170.10:FF:000002">
    <property type="entry name" value="Baculoviral IAP repeat containing 7"/>
    <property type="match status" value="1"/>
</dbReference>
<dbReference type="AlphaFoldDB" id="A0A915KCC3"/>
<evidence type="ECO:0000256" key="5">
    <source>
        <dbReference type="PROSITE-ProRule" id="PRU00175"/>
    </source>
</evidence>
<keyword evidence="3 5" id="KW-0863">Zinc-finger</keyword>
<dbReference type="WBParaSite" id="nRc.2.0.1.t35564-RA">
    <property type="protein sequence ID" value="nRc.2.0.1.t35564-RA"/>
    <property type="gene ID" value="nRc.2.0.1.g35564"/>
</dbReference>
<protein>
    <submittedName>
        <fullName evidence="8">RING-type domain-containing protein</fullName>
    </submittedName>
</protein>
<name>A0A915KCC3_ROMCU</name>
<dbReference type="Pfam" id="PF00653">
    <property type="entry name" value="BIR"/>
    <property type="match status" value="1"/>
</dbReference>
<dbReference type="Proteomes" id="UP000887565">
    <property type="component" value="Unplaced"/>
</dbReference>
<dbReference type="Pfam" id="PF13920">
    <property type="entry name" value="zf-C3HC4_3"/>
    <property type="match status" value="1"/>
</dbReference>
<evidence type="ECO:0000313" key="8">
    <source>
        <dbReference type="WBParaSite" id="nRc.2.0.1.t35564-RA"/>
    </source>
</evidence>
<proteinExistence type="inferred from homology"/>
<keyword evidence="4" id="KW-0862">Zinc</keyword>
<dbReference type="GO" id="GO:0008270">
    <property type="term" value="F:zinc ion binding"/>
    <property type="evidence" value="ECO:0007669"/>
    <property type="project" value="UniProtKB-KW"/>
</dbReference>
<feature type="domain" description="RING-type" evidence="6">
    <location>
        <begin position="382"/>
        <end position="417"/>
    </location>
</feature>
<evidence type="ECO:0000256" key="2">
    <source>
        <dbReference type="ARBA" id="ARBA00022723"/>
    </source>
</evidence>
<dbReference type="InterPro" id="IPR001841">
    <property type="entry name" value="Znf_RING"/>
</dbReference>
<evidence type="ECO:0000313" key="7">
    <source>
        <dbReference type="Proteomes" id="UP000887565"/>
    </source>
</evidence>
<dbReference type="GO" id="GO:0005737">
    <property type="term" value="C:cytoplasm"/>
    <property type="evidence" value="ECO:0007669"/>
    <property type="project" value="TreeGrafter"/>
</dbReference>
<reference evidence="8" key="1">
    <citation type="submission" date="2022-11" db="UniProtKB">
        <authorList>
            <consortium name="WormBaseParasite"/>
        </authorList>
    </citation>
    <scope>IDENTIFICATION</scope>
</reference>
<dbReference type="InterPro" id="IPR013083">
    <property type="entry name" value="Znf_RING/FYVE/PHD"/>
</dbReference>
<dbReference type="PROSITE" id="PS50143">
    <property type="entry name" value="BIR_REPEAT_2"/>
    <property type="match status" value="1"/>
</dbReference>
<dbReference type="InterPro" id="IPR050784">
    <property type="entry name" value="IAP"/>
</dbReference>
<dbReference type="InterPro" id="IPR001370">
    <property type="entry name" value="BIR_rpt"/>
</dbReference>
<evidence type="ECO:0000256" key="1">
    <source>
        <dbReference type="ARBA" id="ARBA00006672"/>
    </source>
</evidence>
<dbReference type="Gene3D" id="3.30.40.10">
    <property type="entry name" value="Zinc/RING finger domain, C3HC4 (zinc finger)"/>
    <property type="match status" value="1"/>
</dbReference>
<dbReference type="PROSITE" id="PS01282">
    <property type="entry name" value="BIR_REPEAT_1"/>
    <property type="match status" value="1"/>
</dbReference>
<evidence type="ECO:0000259" key="6">
    <source>
        <dbReference type="PROSITE" id="PS50089"/>
    </source>
</evidence>
<keyword evidence="7" id="KW-1185">Reference proteome</keyword>
<dbReference type="SMART" id="SM00238">
    <property type="entry name" value="BIR"/>
    <property type="match status" value="1"/>
</dbReference>
<dbReference type="SUPFAM" id="SSF57924">
    <property type="entry name" value="Inhibitor of apoptosis (IAP) repeat"/>
    <property type="match status" value="2"/>
</dbReference>
<dbReference type="GO" id="GO:0005634">
    <property type="term" value="C:nucleus"/>
    <property type="evidence" value="ECO:0007669"/>
    <property type="project" value="TreeGrafter"/>
</dbReference>
<dbReference type="PROSITE" id="PS50089">
    <property type="entry name" value="ZF_RING_2"/>
    <property type="match status" value="1"/>
</dbReference>
<dbReference type="Gene3D" id="1.10.1170.10">
    <property type="entry name" value="Inhibitor Of Apoptosis Protein (2mihbC-IAP-1), Chain A"/>
    <property type="match status" value="1"/>
</dbReference>
<dbReference type="GO" id="GO:0051726">
    <property type="term" value="P:regulation of cell cycle"/>
    <property type="evidence" value="ECO:0007669"/>
    <property type="project" value="TreeGrafter"/>
</dbReference>
<evidence type="ECO:0000256" key="3">
    <source>
        <dbReference type="ARBA" id="ARBA00022771"/>
    </source>
</evidence>
<dbReference type="CDD" id="cd16510">
    <property type="entry name" value="RING-HC_IAPs"/>
    <property type="match status" value="1"/>
</dbReference>
<accession>A0A915KCC3</accession>
<organism evidence="7 8">
    <name type="scientific">Romanomermis culicivorax</name>
    <name type="common">Nematode worm</name>
    <dbReference type="NCBI Taxonomy" id="13658"/>
    <lineage>
        <taxon>Eukaryota</taxon>
        <taxon>Metazoa</taxon>
        <taxon>Ecdysozoa</taxon>
        <taxon>Nematoda</taxon>
        <taxon>Enoplea</taxon>
        <taxon>Dorylaimia</taxon>
        <taxon>Mermithida</taxon>
        <taxon>Mermithoidea</taxon>
        <taxon>Mermithidae</taxon>
        <taxon>Romanomermis</taxon>
    </lineage>
</organism>
<comment type="similarity">
    <text evidence="1">Belongs to the IAP family.</text>
</comment>
<evidence type="ECO:0000256" key="4">
    <source>
        <dbReference type="ARBA" id="ARBA00022833"/>
    </source>
</evidence>
<sequence length="439" mass="49317">MLISGIGEVIKDNYATANHDNRWWVGLVDWRSFDDPLKEHVLHYPQCPFILGCNAERGRQGNSSATFSSTNSYSNLQDQPHEYSYQTTLMIARSSSSRSGRSVVGNSTTHINPTTNELRTAAFENIKSLIPGSADVTADKKIDIANTQKRQEPLSLKQSILAEMNILSGEPCCNHFVTYSARISSFASWPKQTTICGQMLADAGFYYTGEKDRTRCFYCGVTLVNWEKGDIPWDMHDRYNPKCNFLLLCRNMSPESSESCSKMLSKVDDQLLMETLETVDGKGSLEELNDRMPSWRGQDAVRFALDAGYDEGVISKALIANSYEMFESASELVDRIDTLLLIDSKNCAAKDAEDNKQRRDNAARGEKNLLSHQKHRHNSKSCFICLDAETSVVFLPCAHLVCCPRCSLAMTQCPICRTAAQGRLRIYILRISIQESHNH</sequence>
<dbReference type="PANTHER" id="PTHR10044">
    <property type="entry name" value="INHIBITOR OF APOPTOSIS"/>
    <property type="match status" value="1"/>
</dbReference>
<keyword evidence="2" id="KW-0479">Metal-binding</keyword>
<dbReference type="OMA" id="HEDRVEC"/>
<dbReference type="CDD" id="cd00022">
    <property type="entry name" value="BIR"/>
    <property type="match status" value="1"/>
</dbReference>